<evidence type="ECO:0000256" key="12">
    <source>
        <dbReference type="ARBA" id="ARBA00023136"/>
    </source>
</evidence>
<name>A0A1I5Y805_9BACI</name>
<dbReference type="InterPro" id="IPR005467">
    <property type="entry name" value="His_kinase_dom"/>
</dbReference>
<evidence type="ECO:0000313" key="15">
    <source>
        <dbReference type="EMBL" id="SFQ40318.1"/>
    </source>
</evidence>
<dbReference type="PROSITE" id="PS50109">
    <property type="entry name" value="HIS_KIN"/>
    <property type="match status" value="1"/>
</dbReference>
<keyword evidence="8 15" id="KW-0418">Kinase</keyword>
<evidence type="ECO:0000256" key="7">
    <source>
        <dbReference type="ARBA" id="ARBA00022741"/>
    </source>
</evidence>
<dbReference type="GeneID" id="93710023"/>
<dbReference type="GO" id="GO:0016301">
    <property type="term" value="F:kinase activity"/>
    <property type="evidence" value="ECO:0007669"/>
    <property type="project" value="UniProtKB-KW"/>
</dbReference>
<feature type="transmembrane region" description="Helical" evidence="13">
    <location>
        <begin position="34"/>
        <end position="54"/>
    </location>
</feature>
<organism evidence="15 16">
    <name type="scientific">Priestia endophytica DSM 13796</name>
    <dbReference type="NCBI Taxonomy" id="1121089"/>
    <lineage>
        <taxon>Bacteria</taxon>
        <taxon>Bacillati</taxon>
        <taxon>Bacillota</taxon>
        <taxon>Bacilli</taxon>
        <taxon>Bacillales</taxon>
        <taxon>Bacillaceae</taxon>
        <taxon>Priestia</taxon>
    </lineage>
</organism>
<feature type="transmembrane region" description="Helical" evidence="13">
    <location>
        <begin position="9"/>
        <end position="28"/>
    </location>
</feature>
<protein>
    <recommendedName>
        <fullName evidence="3">histidine kinase</fullName>
        <ecNumber evidence="3">2.7.13.3</ecNumber>
    </recommendedName>
</protein>
<evidence type="ECO:0000313" key="16">
    <source>
        <dbReference type="Proteomes" id="UP000182762"/>
    </source>
</evidence>
<keyword evidence="4" id="KW-1003">Cell membrane</keyword>
<feature type="domain" description="Histidine kinase" evidence="14">
    <location>
        <begin position="120"/>
        <end position="326"/>
    </location>
</feature>
<dbReference type="InterPro" id="IPR036890">
    <property type="entry name" value="HATPase_C_sf"/>
</dbReference>
<proteinExistence type="predicted"/>
<comment type="caution">
    <text evidence="15">The sequence shown here is derived from an EMBL/GenBank/DDBJ whole genome shotgun (WGS) entry which is preliminary data.</text>
</comment>
<dbReference type="EMBL" id="FOXX01000002">
    <property type="protein sequence ID" value="SFQ40318.1"/>
    <property type="molecule type" value="Genomic_DNA"/>
</dbReference>
<keyword evidence="5" id="KW-0808">Transferase</keyword>
<dbReference type="SUPFAM" id="SSF55874">
    <property type="entry name" value="ATPase domain of HSP90 chaperone/DNA topoisomerase II/histidine kinase"/>
    <property type="match status" value="1"/>
</dbReference>
<evidence type="ECO:0000256" key="2">
    <source>
        <dbReference type="ARBA" id="ARBA00004651"/>
    </source>
</evidence>
<keyword evidence="12 13" id="KW-0472">Membrane</keyword>
<comment type="catalytic activity">
    <reaction evidence="1">
        <text>ATP + protein L-histidine = ADP + protein N-phospho-L-histidine.</text>
        <dbReference type="EC" id="2.7.13.3"/>
    </reaction>
</comment>
<dbReference type="InterPro" id="IPR004358">
    <property type="entry name" value="Sig_transdc_His_kin-like_C"/>
</dbReference>
<evidence type="ECO:0000256" key="5">
    <source>
        <dbReference type="ARBA" id="ARBA00022679"/>
    </source>
</evidence>
<dbReference type="InterPro" id="IPR050351">
    <property type="entry name" value="BphY/WalK/GraS-like"/>
</dbReference>
<gene>
    <name evidence="15" type="ORF">SAMN02745910_01301</name>
</gene>
<comment type="subcellular location">
    <subcellularLocation>
        <location evidence="2">Cell membrane</location>
        <topology evidence="2">Multi-pass membrane protein</topology>
    </subcellularLocation>
</comment>
<dbReference type="Pfam" id="PF02518">
    <property type="entry name" value="HATPase_c"/>
    <property type="match status" value="1"/>
</dbReference>
<dbReference type="PRINTS" id="PR00344">
    <property type="entry name" value="BCTRLSENSOR"/>
</dbReference>
<evidence type="ECO:0000256" key="13">
    <source>
        <dbReference type="SAM" id="Phobius"/>
    </source>
</evidence>
<sequence length="327" mass="38674">MKLFFKDHLLLTVLYGIQLVLTLLIYWLDGNVRITTSLYSILLSSVIYIVYLFYRYTTHRSFYTKLSSPPESLDDVGEKKEETPLSSAFYEFERKRLQQYQQNIHQYKHRLDHHITFMNQWVHQMKTPLSVIHLMMERRDDREALAIQDEVDRLKKGLDLVLYTSRLGAFTHDFHVEMLELNELIRKVTSSQKRLFIRNRVYPHIDIKKNTWITSDEKWLSFALTQLITNAVRYSSEGSKLFFTSYKEKDHIALEVRDEGLGIPKEDLPRVFDPYFTGENGRKFQESTGMGLYLVKQIGEKLHHTITITSRIEEGTTVRLLFQKAAH</sequence>
<evidence type="ECO:0000256" key="1">
    <source>
        <dbReference type="ARBA" id="ARBA00000085"/>
    </source>
</evidence>
<keyword evidence="10 13" id="KW-1133">Transmembrane helix</keyword>
<reference evidence="15 16" key="1">
    <citation type="submission" date="2016-10" db="EMBL/GenBank/DDBJ databases">
        <authorList>
            <person name="Varghese N."/>
            <person name="Submissions S."/>
        </authorList>
    </citation>
    <scope>NUCLEOTIDE SEQUENCE [LARGE SCALE GENOMIC DNA]</scope>
    <source>
        <strain evidence="15 16">DSM 13796</strain>
    </source>
</reference>
<evidence type="ECO:0000256" key="6">
    <source>
        <dbReference type="ARBA" id="ARBA00022692"/>
    </source>
</evidence>
<dbReference type="RefSeq" id="WP_061803720.1">
    <property type="nucleotide sequence ID" value="NZ_FOXX01000002.1"/>
</dbReference>
<evidence type="ECO:0000256" key="9">
    <source>
        <dbReference type="ARBA" id="ARBA00022840"/>
    </source>
</evidence>
<evidence type="ECO:0000256" key="11">
    <source>
        <dbReference type="ARBA" id="ARBA00023012"/>
    </source>
</evidence>
<keyword evidence="6 13" id="KW-0812">Transmembrane</keyword>
<evidence type="ECO:0000259" key="14">
    <source>
        <dbReference type="PROSITE" id="PS50109"/>
    </source>
</evidence>
<accession>A0A1I5Y805</accession>
<keyword evidence="7" id="KW-0547">Nucleotide-binding</keyword>
<dbReference type="Gene3D" id="3.30.565.10">
    <property type="entry name" value="Histidine kinase-like ATPase, C-terminal domain"/>
    <property type="match status" value="1"/>
</dbReference>
<keyword evidence="9" id="KW-0067">ATP-binding</keyword>
<dbReference type="PANTHER" id="PTHR45453">
    <property type="entry name" value="PHOSPHATE REGULON SENSOR PROTEIN PHOR"/>
    <property type="match status" value="1"/>
</dbReference>
<evidence type="ECO:0000256" key="10">
    <source>
        <dbReference type="ARBA" id="ARBA00022989"/>
    </source>
</evidence>
<evidence type="ECO:0000256" key="8">
    <source>
        <dbReference type="ARBA" id="ARBA00022777"/>
    </source>
</evidence>
<dbReference type="SMART" id="SM00387">
    <property type="entry name" value="HATPase_c"/>
    <property type="match status" value="1"/>
</dbReference>
<dbReference type="EC" id="2.7.13.3" evidence="3"/>
<evidence type="ECO:0000256" key="4">
    <source>
        <dbReference type="ARBA" id="ARBA00022475"/>
    </source>
</evidence>
<dbReference type="Proteomes" id="UP000182762">
    <property type="component" value="Unassembled WGS sequence"/>
</dbReference>
<dbReference type="InterPro" id="IPR003594">
    <property type="entry name" value="HATPase_dom"/>
</dbReference>
<keyword evidence="16" id="KW-1185">Reference proteome</keyword>
<evidence type="ECO:0000256" key="3">
    <source>
        <dbReference type="ARBA" id="ARBA00012438"/>
    </source>
</evidence>
<dbReference type="PANTHER" id="PTHR45453:SF2">
    <property type="entry name" value="HISTIDINE KINASE"/>
    <property type="match status" value="1"/>
</dbReference>
<keyword evidence="11" id="KW-0902">Two-component regulatory system</keyword>